<sequence>MEFTIEDIRKIIVDEAKWNRNFDRMLDVVEEFEDRGRNVWESFFAQVKEKINEALAELKKKGVDETRLRVESFDAMILIDFESFVREGKVSDSIVVYGETMGFVLLSGSKWEVFESSDEPGSLDKHLYENLILKDTGDGKIRLYGTHHSDFVDRWMTEGIPEGVYFANKKWIAERYWHPEGNDVLVRVDILRNAVMETSDLEYKTVRRVYPGEFTLRIIG</sequence>
<organism evidence="1">
    <name type="scientific">candidate division CPR3 bacterium</name>
    <dbReference type="NCBI Taxonomy" id="2268181"/>
    <lineage>
        <taxon>Bacteria</taxon>
        <taxon>Bacteria division CPR3</taxon>
    </lineage>
</organism>
<name>A0A7V3N4U2_UNCC3</name>
<protein>
    <submittedName>
        <fullName evidence="1">Uncharacterized protein</fullName>
    </submittedName>
</protein>
<proteinExistence type="predicted"/>
<reference evidence="1" key="1">
    <citation type="journal article" date="2020" name="mSystems">
        <title>Genome- and Community-Level Interaction Insights into Carbon Utilization and Element Cycling Functions of Hydrothermarchaeota in Hydrothermal Sediment.</title>
        <authorList>
            <person name="Zhou Z."/>
            <person name="Liu Y."/>
            <person name="Xu W."/>
            <person name="Pan J."/>
            <person name="Luo Z.H."/>
            <person name="Li M."/>
        </authorList>
    </citation>
    <scope>NUCLEOTIDE SEQUENCE [LARGE SCALE GENOMIC DNA]</scope>
    <source>
        <strain evidence="1">SpSt-757</strain>
    </source>
</reference>
<dbReference type="EMBL" id="DTGG01000024">
    <property type="protein sequence ID" value="HFZ08668.1"/>
    <property type="molecule type" value="Genomic_DNA"/>
</dbReference>
<evidence type="ECO:0000313" key="1">
    <source>
        <dbReference type="EMBL" id="HFZ08668.1"/>
    </source>
</evidence>
<comment type="caution">
    <text evidence="1">The sequence shown here is derived from an EMBL/GenBank/DDBJ whole genome shotgun (WGS) entry which is preliminary data.</text>
</comment>
<gene>
    <name evidence="1" type="ORF">ENV41_00840</name>
</gene>
<accession>A0A7V3N4U2</accession>
<dbReference type="AlphaFoldDB" id="A0A7V3N4U2"/>